<proteinExistence type="predicted"/>
<evidence type="ECO:0000313" key="2">
    <source>
        <dbReference type="EMBL" id="SFK36643.1"/>
    </source>
</evidence>
<feature type="compositionally biased region" description="Low complexity" evidence="1">
    <location>
        <begin position="236"/>
        <end position="259"/>
    </location>
</feature>
<evidence type="ECO:0000313" key="3">
    <source>
        <dbReference type="Proteomes" id="UP000198725"/>
    </source>
</evidence>
<dbReference type="AlphaFoldDB" id="A0A1I3YXS6"/>
<protein>
    <submittedName>
        <fullName evidence="2">Uncharacterized protein</fullName>
    </submittedName>
</protein>
<sequence length="259" mass="28095">MSFCGSVGCDHGAQGATVQHYSVARTCSLGSLGCLRGEHHDFVQMMRCARGAILPRVGDGQNGNAMSDECREQVPYVRRDVAMLAGKEDDAAHLRCSVAPNQNGIAVITADAQEQRCRCLCGEGNVWQYQRFNPESKKACSCNEVEEHECCNREQGRADLHEVAGTWHLDKTAGISVGAHPVRDAFYRHLKQEHRAQGALLQQPRGINPPGRTPPSGNGFPVRRCAPGGRRRRRVLPVPGSRGRRSGPPGAASPGSPLR</sequence>
<reference evidence="3" key="1">
    <citation type="submission" date="2016-10" db="EMBL/GenBank/DDBJ databases">
        <authorList>
            <person name="Varghese N."/>
            <person name="Submissions S."/>
        </authorList>
    </citation>
    <scope>NUCLEOTIDE SEQUENCE [LARGE SCALE GENOMIC DNA]</scope>
    <source>
        <strain evidence="3">MO64</strain>
    </source>
</reference>
<feature type="region of interest" description="Disordered" evidence="1">
    <location>
        <begin position="199"/>
        <end position="259"/>
    </location>
</feature>
<dbReference type="EMBL" id="FOSR01000002">
    <property type="protein sequence ID" value="SFK36643.1"/>
    <property type="molecule type" value="Genomic_DNA"/>
</dbReference>
<name>A0A1I3YXS6_9GAMM</name>
<gene>
    <name evidence="2" type="ORF">SAMN05192579_10295</name>
</gene>
<evidence type="ECO:0000256" key="1">
    <source>
        <dbReference type="SAM" id="MobiDB-lite"/>
    </source>
</evidence>
<dbReference type="Proteomes" id="UP000198725">
    <property type="component" value="Unassembled WGS sequence"/>
</dbReference>
<organism evidence="2 3">
    <name type="scientific">Rhodanobacter glycinis</name>
    <dbReference type="NCBI Taxonomy" id="582702"/>
    <lineage>
        <taxon>Bacteria</taxon>
        <taxon>Pseudomonadati</taxon>
        <taxon>Pseudomonadota</taxon>
        <taxon>Gammaproteobacteria</taxon>
        <taxon>Lysobacterales</taxon>
        <taxon>Rhodanobacteraceae</taxon>
        <taxon>Rhodanobacter</taxon>
    </lineage>
</organism>
<accession>A0A1I3YXS6</accession>
<keyword evidence="3" id="KW-1185">Reference proteome</keyword>